<dbReference type="InterPro" id="IPR050628">
    <property type="entry name" value="SNF2_RAD54_helicase_TF"/>
</dbReference>
<keyword evidence="3" id="KW-0067">ATP-binding</keyword>
<dbReference type="Proteomes" id="UP000483820">
    <property type="component" value="Chromosome III"/>
</dbReference>
<keyword evidence="1" id="KW-0547">Nucleotide-binding</keyword>
<name>A0A6A5H4W2_CAERE</name>
<dbReference type="RefSeq" id="XP_003104075.2">
    <property type="nucleotide sequence ID" value="XM_003104027.2"/>
</dbReference>
<dbReference type="Gene3D" id="3.40.50.10810">
    <property type="entry name" value="Tandem AAA-ATPase domain"/>
    <property type="match status" value="1"/>
</dbReference>
<evidence type="ECO:0000256" key="4">
    <source>
        <dbReference type="SAM" id="MobiDB-lite"/>
    </source>
</evidence>
<feature type="domain" description="Helicase C-terminal" evidence="6">
    <location>
        <begin position="881"/>
        <end position="1064"/>
    </location>
</feature>
<dbReference type="Pfam" id="PF00271">
    <property type="entry name" value="Helicase_C"/>
    <property type="match status" value="1"/>
</dbReference>
<feature type="region of interest" description="Disordered" evidence="4">
    <location>
        <begin position="214"/>
        <end position="280"/>
    </location>
</feature>
<feature type="compositionally biased region" description="Polar residues" evidence="4">
    <location>
        <begin position="66"/>
        <end position="75"/>
    </location>
</feature>
<dbReference type="PANTHER" id="PTHR45626">
    <property type="entry name" value="TRANSCRIPTION TERMINATION FACTOR 2-RELATED"/>
    <property type="match status" value="1"/>
</dbReference>
<organism evidence="7 8">
    <name type="scientific">Caenorhabditis remanei</name>
    <name type="common">Caenorhabditis vulgaris</name>
    <dbReference type="NCBI Taxonomy" id="31234"/>
    <lineage>
        <taxon>Eukaryota</taxon>
        <taxon>Metazoa</taxon>
        <taxon>Ecdysozoa</taxon>
        <taxon>Nematoda</taxon>
        <taxon>Chromadorea</taxon>
        <taxon>Rhabditida</taxon>
        <taxon>Rhabditina</taxon>
        <taxon>Rhabditomorpha</taxon>
        <taxon>Rhabditoidea</taxon>
        <taxon>Rhabditidae</taxon>
        <taxon>Peloderinae</taxon>
        <taxon>Caenorhabditis</taxon>
    </lineage>
</organism>
<dbReference type="GO" id="GO:0008094">
    <property type="term" value="F:ATP-dependent activity, acting on DNA"/>
    <property type="evidence" value="ECO:0007669"/>
    <property type="project" value="TreeGrafter"/>
</dbReference>
<dbReference type="GO" id="GO:0016787">
    <property type="term" value="F:hydrolase activity"/>
    <property type="evidence" value="ECO:0007669"/>
    <property type="project" value="UniProtKB-KW"/>
</dbReference>
<feature type="compositionally biased region" description="Polar residues" evidence="4">
    <location>
        <begin position="83"/>
        <end position="96"/>
    </location>
</feature>
<dbReference type="InterPro" id="IPR000330">
    <property type="entry name" value="SNF2_N"/>
</dbReference>
<keyword evidence="2" id="KW-0378">Hydrolase</keyword>
<evidence type="ECO:0000259" key="6">
    <source>
        <dbReference type="PROSITE" id="PS51194"/>
    </source>
</evidence>
<dbReference type="PROSITE" id="PS51194">
    <property type="entry name" value="HELICASE_CTER"/>
    <property type="match status" value="1"/>
</dbReference>
<dbReference type="AlphaFoldDB" id="A0A6A5H4W2"/>
<comment type="caution">
    <text evidence="7">The sequence shown here is derived from an EMBL/GenBank/DDBJ whole genome shotgun (WGS) entry which is preliminary data.</text>
</comment>
<dbReference type="InterPro" id="IPR014001">
    <property type="entry name" value="Helicase_ATP-bd"/>
</dbReference>
<evidence type="ECO:0000259" key="5">
    <source>
        <dbReference type="PROSITE" id="PS51192"/>
    </source>
</evidence>
<dbReference type="InterPro" id="IPR049730">
    <property type="entry name" value="SNF2/RAD54-like_C"/>
</dbReference>
<feature type="compositionally biased region" description="Basic and acidic residues" evidence="4">
    <location>
        <begin position="148"/>
        <end position="177"/>
    </location>
</feature>
<feature type="compositionally biased region" description="Polar residues" evidence="4">
    <location>
        <begin position="116"/>
        <end position="125"/>
    </location>
</feature>
<dbReference type="InterPro" id="IPR001650">
    <property type="entry name" value="Helicase_C-like"/>
</dbReference>
<reference evidence="7 8" key="1">
    <citation type="submission" date="2019-12" db="EMBL/GenBank/DDBJ databases">
        <title>Chromosome-level assembly of the Caenorhabditis remanei genome.</title>
        <authorList>
            <person name="Teterina A.A."/>
            <person name="Willis J.H."/>
            <person name="Phillips P.C."/>
        </authorList>
    </citation>
    <scope>NUCLEOTIDE SEQUENCE [LARGE SCALE GENOMIC DNA]</scope>
    <source>
        <strain evidence="7 8">PX506</strain>
        <tissue evidence="7">Whole organism</tissue>
    </source>
</reference>
<feature type="compositionally biased region" description="Low complexity" evidence="4">
    <location>
        <begin position="1"/>
        <end position="15"/>
    </location>
</feature>
<dbReference type="SMART" id="SM00487">
    <property type="entry name" value="DEXDc"/>
    <property type="match status" value="1"/>
</dbReference>
<evidence type="ECO:0000256" key="2">
    <source>
        <dbReference type="ARBA" id="ARBA00022801"/>
    </source>
</evidence>
<dbReference type="Gene3D" id="3.40.50.300">
    <property type="entry name" value="P-loop containing nucleotide triphosphate hydrolases"/>
    <property type="match status" value="1"/>
</dbReference>
<dbReference type="CTD" id="9802822"/>
<dbReference type="GO" id="GO:0005634">
    <property type="term" value="C:nucleus"/>
    <property type="evidence" value="ECO:0007669"/>
    <property type="project" value="TreeGrafter"/>
</dbReference>
<evidence type="ECO:0000313" key="7">
    <source>
        <dbReference type="EMBL" id="KAF1762011.1"/>
    </source>
</evidence>
<dbReference type="GO" id="GO:0005524">
    <property type="term" value="F:ATP binding"/>
    <property type="evidence" value="ECO:0007669"/>
    <property type="project" value="UniProtKB-KW"/>
</dbReference>
<protein>
    <recommendedName>
        <fullName evidence="9">Transcription termination factor 2</fullName>
    </recommendedName>
</protein>
<evidence type="ECO:0000256" key="1">
    <source>
        <dbReference type="ARBA" id="ARBA00022741"/>
    </source>
</evidence>
<feature type="compositionally biased region" description="Polar residues" evidence="4">
    <location>
        <begin position="229"/>
        <end position="269"/>
    </location>
</feature>
<dbReference type="SUPFAM" id="SSF52540">
    <property type="entry name" value="P-loop containing nucleoside triphosphate hydrolases"/>
    <property type="match status" value="2"/>
</dbReference>
<feature type="domain" description="Helicase ATP-binding" evidence="5">
    <location>
        <begin position="467"/>
        <end position="686"/>
    </location>
</feature>
<evidence type="ECO:0000256" key="3">
    <source>
        <dbReference type="ARBA" id="ARBA00022840"/>
    </source>
</evidence>
<proteinExistence type="predicted"/>
<dbReference type="KEGG" id="crq:GCK72_010271"/>
<dbReference type="PROSITE" id="PS51192">
    <property type="entry name" value="HELICASE_ATP_BIND_1"/>
    <property type="match status" value="1"/>
</dbReference>
<feature type="region of interest" description="Disordered" evidence="4">
    <location>
        <begin position="599"/>
        <end position="619"/>
    </location>
</feature>
<dbReference type="InterPro" id="IPR038718">
    <property type="entry name" value="SNF2-like_sf"/>
</dbReference>
<feature type="compositionally biased region" description="Low complexity" evidence="4">
    <location>
        <begin position="97"/>
        <end position="115"/>
    </location>
</feature>
<evidence type="ECO:0000313" key="8">
    <source>
        <dbReference type="Proteomes" id="UP000483820"/>
    </source>
</evidence>
<accession>A0A6A5H4W2</accession>
<gene>
    <name evidence="7" type="ORF">GCK72_010271</name>
</gene>
<dbReference type="Pfam" id="PF00176">
    <property type="entry name" value="SNF2-rel_dom"/>
    <property type="match status" value="1"/>
</dbReference>
<dbReference type="SMART" id="SM00490">
    <property type="entry name" value="HELICc"/>
    <property type="match status" value="1"/>
</dbReference>
<dbReference type="GO" id="GO:0006281">
    <property type="term" value="P:DNA repair"/>
    <property type="evidence" value="ECO:0007669"/>
    <property type="project" value="TreeGrafter"/>
</dbReference>
<dbReference type="InterPro" id="IPR027417">
    <property type="entry name" value="P-loop_NTPase"/>
</dbReference>
<dbReference type="CDD" id="cd18793">
    <property type="entry name" value="SF2_C_SNF"/>
    <property type="match status" value="1"/>
</dbReference>
<dbReference type="PANTHER" id="PTHR45626:SF36">
    <property type="entry name" value="TRANSCRIPTION TERMINATION FACTOR 2"/>
    <property type="match status" value="1"/>
</dbReference>
<evidence type="ECO:0008006" key="9">
    <source>
        <dbReference type="Google" id="ProtNLM"/>
    </source>
</evidence>
<feature type="region of interest" description="Disordered" evidence="4">
    <location>
        <begin position="1"/>
        <end position="199"/>
    </location>
</feature>
<dbReference type="CDD" id="cd18008">
    <property type="entry name" value="DEXDc_SHPRH-like"/>
    <property type="match status" value="1"/>
</dbReference>
<dbReference type="GeneID" id="9802822"/>
<sequence>MSSYRPSRLVISSSSSEDEEPDSFEIPPLKSVTKRLSDSSTPSSDHEIVESDVESEDPDTSKTESMRSIASSNPPDTVAEPSESFSPNISRQSSIYTSTPNSKNNSAASSRNVSTVYGSSKNSTSNHDRSRSFIESNEDQPDTPITKKLADSNDMKSKQQLRERLLRKTLKPKKDFESDVSPRANGWGENKIESPNSSELVNSVLSPIVKKVPAYTNFDPEESMAIDSPVTTPNRSTMRTDQTCDGNSPQTPFPTSNLQDMSQSETPPTKGSPKKERISPVSLKEVIVSPEKELVAVSPKNETISPPTASEYEEMSMKALEGKREQITQLLIYKNNLPDKGERLMKNLDGIGKEIERRKANNIEDVVVNVEEKKEIIPTKPAPKNLVDPLPQQDFGAMLDKNGRKVMGGKMTEEKIRKVSKISDKLTQQLADATHSIPAETDLTETPKGLLIELMPHQKAGLTWMLWRERQPQPGGILADDMGLGKTLSMISLIVYQKAARKARKAAGEDATDKEKRQAVKDEGLFPSNATLIIAPASLIHQWEAEIDRRLEEDELSVFMFHGTKKQRAIEPKILARYDVVITTYTLAANELIEKKKAGAKEESDSDVSDDESRRRRRTFKGDSPLAQIGWSRVILDEAHAIKNRLSQCSKAVCCLAAFSRWCLSGTPIHNNLWDLYSLVKFLRIPLFSDRKYWAESIMPMKTVMADRVNLLSKNLLLRRTKDQTCSVTNKKIVNLEPKTVKVHELEMTGDEANGYSIMMEGAQKLVKQIVANADDVNMYGFVRRRRQRGAAENEMLNPYNFGPRNLATNSKFQNMSCILLLLMRLRQACVHFSITKSGMDLDAFQINGGDDDVDMNELEDLMEKTMAELTLDDGSDEDGSQKQEMIPKKESPTVIFEPHYISCKMHKTLEIVRDILDRKEKVVIVSQWTSVLNLVEKHIQNGGHNYTSITGQVLVKDRQERVDSFNQEKGGAQVMLLSLTAGGVGLNLVGGNHLIMIDLHWNPALEQQACDRIYRMGQKKPVHIHRLVVKGTIEQRVMDLQEKKLALAASVLDGTATRKMNKLTTADIRMLFGLDDATSSRK</sequence>
<dbReference type="EMBL" id="WUAV01000003">
    <property type="protein sequence ID" value="KAF1762011.1"/>
    <property type="molecule type" value="Genomic_DNA"/>
</dbReference>